<accession>A0A090GAE6</accession>
<evidence type="ECO:0000313" key="2">
    <source>
        <dbReference type="Proteomes" id="UP000046122"/>
    </source>
</evidence>
<dbReference type="AlphaFoldDB" id="A0A090GAE6"/>
<reference evidence="1 2" key="1">
    <citation type="submission" date="2014-08" db="EMBL/GenBank/DDBJ databases">
        <authorList>
            <person name="Moulin Lionel"/>
        </authorList>
    </citation>
    <scope>NUCLEOTIDE SEQUENCE [LARGE SCALE GENOMIC DNA]</scope>
</reference>
<dbReference type="Proteomes" id="UP000046122">
    <property type="component" value="Unassembled WGS sequence"/>
</dbReference>
<gene>
    <name evidence="1" type="ORF">MPL3365_210072</name>
</gene>
<evidence type="ECO:0000313" key="1">
    <source>
        <dbReference type="EMBL" id="CDX55821.1"/>
    </source>
</evidence>
<proteinExistence type="predicted"/>
<protein>
    <submittedName>
        <fullName evidence="1">Uncharacterized protein</fullName>
    </submittedName>
</protein>
<organism evidence="1 2">
    <name type="scientific">Mesorhizobium plurifarium</name>
    <dbReference type="NCBI Taxonomy" id="69974"/>
    <lineage>
        <taxon>Bacteria</taxon>
        <taxon>Pseudomonadati</taxon>
        <taxon>Pseudomonadota</taxon>
        <taxon>Alphaproteobacteria</taxon>
        <taxon>Hyphomicrobiales</taxon>
        <taxon>Phyllobacteriaceae</taxon>
        <taxon>Mesorhizobium</taxon>
    </lineage>
</organism>
<dbReference type="EMBL" id="CCNE01000014">
    <property type="protein sequence ID" value="CDX55821.1"/>
    <property type="molecule type" value="Genomic_DNA"/>
</dbReference>
<sequence>MADVGQAAQLLGHLVAGTRDVRHFALDRGEDFRLFGFGCSQWFHGSVSVLAIVNKMRTKSQITIDRLGICSLSEIDHQELTKGASA</sequence>
<name>A0A090GAE6_MESPL</name>